<evidence type="ECO:0000313" key="3">
    <source>
        <dbReference type="Proteomes" id="UP000215914"/>
    </source>
</evidence>
<dbReference type="OrthoDB" id="752671at2759"/>
<feature type="region of interest" description="Disordered" evidence="1">
    <location>
        <begin position="96"/>
        <end position="116"/>
    </location>
</feature>
<evidence type="ECO:0000256" key="1">
    <source>
        <dbReference type="SAM" id="MobiDB-lite"/>
    </source>
</evidence>
<dbReference type="PANTHER" id="PTHR34130">
    <property type="entry name" value="OS08G0243800 PROTEIN"/>
    <property type="match status" value="1"/>
</dbReference>
<dbReference type="PANTHER" id="PTHR34130:SF13">
    <property type="entry name" value="DUF4005 DOMAIN-CONTAINING PROTEIN"/>
    <property type="match status" value="1"/>
</dbReference>
<organism evidence="2 3">
    <name type="scientific">Helianthus annuus</name>
    <name type="common">Common sunflower</name>
    <dbReference type="NCBI Taxonomy" id="4232"/>
    <lineage>
        <taxon>Eukaryota</taxon>
        <taxon>Viridiplantae</taxon>
        <taxon>Streptophyta</taxon>
        <taxon>Embryophyta</taxon>
        <taxon>Tracheophyta</taxon>
        <taxon>Spermatophyta</taxon>
        <taxon>Magnoliopsida</taxon>
        <taxon>eudicotyledons</taxon>
        <taxon>Gunneridae</taxon>
        <taxon>Pentapetalae</taxon>
        <taxon>asterids</taxon>
        <taxon>campanulids</taxon>
        <taxon>Asterales</taxon>
        <taxon>Asteraceae</taxon>
        <taxon>Asteroideae</taxon>
        <taxon>Heliantheae alliance</taxon>
        <taxon>Heliantheae</taxon>
        <taxon>Helianthus</taxon>
    </lineage>
</organism>
<feature type="compositionally biased region" description="Basic and acidic residues" evidence="1">
    <location>
        <begin position="24"/>
        <end position="41"/>
    </location>
</feature>
<accession>A0A9K3N5T8</accession>
<reference evidence="2" key="2">
    <citation type="submission" date="2020-06" db="EMBL/GenBank/DDBJ databases">
        <title>Helianthus annuus Genome sequencing and assembly Release 2.</title>
        <authorList>
            <person name="Gouzy J."/>
            <person name="Langlade N."/>
            <person name="Munos S."/>
        </authorList>
    </citation>
    <scope>NUCLEOTIDE SEQUENCE</scope>
    <source>
        <tissue evidence="2">Leaves</tissue>
    </source>
</reference>
<evidence type="ECO:0000313" key="2">
    <source>
        <dbReference type="EMBL" id="KAF5787568.1"/>
    </source>
</evidence>
<reference evidence="2" key="1">
    <citation type="journal article" date="2017" name="Nature">
        <title>The sunflower genome provides insights into oil metabolism, flowering and Asterid evolution.</title>
        <authorList>
            <person name="Badouin H."/>
            <person name="Gouzy J."/>
            <person name="Grassa C.J."/>
            <person name="Murat F."/>
            <person name="Staton S.E."/>
            <person name="Cottret L."/>
            <person name="Lelandais-Briere C."/>
            <person name="Owens G.L."/>
            <person name="Carrere S."/>
            <person name="Mayjonade B."/>
            <person name="Legrand L."/>
            <person name="Gill N."/>
            <person name="Kane N.C."/>
            <person name="Bowers J.E."/>
            <person name="Hubner S."/>
            <person name="Bellec A."/>
            <person name="Berard A."/>
            <person name="Berges H."/>
            <person name="Blanchet N."/>
            <person name="Boniface M.C."/>
            <person name="Brunel D."/>
            <person name="Catrice O."/>
            <person name="Chaidir N."/>
            <person name="Claudel C."/>
            <person name="Donnadieu C."/>
            <person name="Faraut T."/>
            <person name="Fievet G."/>
            <person name="Helmstetter N."/>
            <person name="King M."/>
            <person name="Knapp S.J."/>
            <person name="Lai Z."/>
            <person name="Le Paslier M.C."/>
            <person name="Lippi Y."/>
            <person name="Lorenzon L."/>
            <person name="Mandel J.R."/>
            <person name="Marage G."/>
            <person name="Marchand G."/>
            <person name="Marquand E."/>
            <person name="Bret-Mestries E."/>
            <person name="Morien E."/>
            <person name="Nambeesan S."/>
            <person name="Nguyen T."/>
            <person name="Pegot-Espagnet P."/>
            <person name="Pouilly N."/>
            <person name="Raftis F."/>
            <person name="Sallet E."/>
            <person name="Schiex T."/>
            <person name="Thomas J."/>
            <person name="Vandecasteele C."/>
            <person name="Vares D."/>
            <person name="Vear F."/>
            <person name="Vautrin S."/>
            <person name="Crespi M."/>
            <person name="Mangin B."/>
            <person name="Burke J.M."/>
            <person name="Salse J."/>
            <person name="Munos S."/>
            <person name="Vincourt P."/>
            <person name="Rieseberg L.H."/>
            <person name="Langlade N.B."/>
        </authorList>
    </citation>
    <scope>NUCLEOTIDE SEQUENCE</scope>
    <source>
        <tissue evidence="2">Leaves</tissue>
    </source>
</reference>
<feature type="compositionally biased region" description="Basic and acidic residues" evidence="1">
    <location>
        <begin position="1"/>
        <end position="11"/>
    </location>
</feature>
<name>A0A9K3N5T8_HELAN</name>
<dbReference type="Proteomes" id="UP000215914">
    <property type="component" value="Unassembled WGS sequence"/>
</dbReference>
<dbReference type="AlphaFoldDB" id="A0A9K3N5T8"/>
<feature type="region of interest" description="Disordered" evidence="1">
    <location>
        <begin position="1"/>
        <end position="50"/>
    </location>
</feature>
<dbReference type="EMBL" id="MNCJ02000325">
    <property type="protein sequence ID" value="KAF5787568.1"/>
    <property type="molecule type" value="Genomic_DNA"/>
</dbReference>
<protein>
    <submittedName>
        <fullName evidence="2">Uncharacterized protein</fullName>
    </submittedName>
</protein>
<feature type="compositionally biased region" description="Polar residues" evidence="1">
    <location>
        <begin position="105"/>
        <end position="116"/>
    </location>
</feature>
<proteinExistence type="predicted"/>
<keyword evidence="3" id="KW-1185">Reference proteome</keyword>
<dbReference type="Gramene" id="mRNA:HanXRQr2_Chr10g0454281">
    <property type="protein sequence ID" value="CDS:HanXRQr2_Chr10g0454281.1"/>
    <property type="gene ID" value="HanXRQr2_Chr10g0454281"/>
</dbReference>
<sequence length="227" mass="25668">MDVNNDDHQELESLETLSLTDFPLTRDENSCGKDHDPDHNHRPPPSPSQDLFEFCSGESNRFYEQQHMMSDAEDMISGGKLVPTNSKHPQRARCESMRELKSTNDKGTASTQLFRNSYSFDSKKRTRNLKLNYEPTADNNRNSLSNKSSSSRWTDLVFAPLKVPAEMDLKDIRNRQLVQNTSKSLFPTVEGGESFAVNRVGHHRKTSWGVLGFLSCKRSGSVAVTMP</sequence>
<gene>
    <name evidence="2" type="ORF">HanXRQr2_Chr10g0454281</name>
</gene>
<comment type="caution">
    <text evidence="2">The sequence shown here is derived from an EMBL/GenBank/DDBJ whole genome shotgun (WGS) entry which is preliminary data.</text>
</comment>